<evidence type="ECO:0000313" key="2">
    <source>
        <dbReference type="Proteomes" id="UP000184212"/>
    </source>
</evidence>
<dbReference type="STRING" id="947013.SAMN04488109_0825"/>
<accession>A0A1M5KTX3</accession>
<dbReference type="EMBL" id="FQWQ01000001">
    <property type="protein sequence ID" value="SHG55969.1"/>
    <property type="molecule type" value="Genomic_DNA"/>
</dbReference>
<name>A0A1M5KTX3_9BACT</name>
<dbReference type="RefSeq" id="WP_073131323.1">
    <property type="nucleotide sequence ID" value="NZ_FQWQ01000001.1"/>
</dbReference>
<dbReference type="Proteomes" id="UP000184212">
    <property type="component" value="Unassembled WGS sequence"/>
</dbReference>
<sequence length="139" mass="15759">MKALLIFGILSLAAFSCNKRGNPPFEETPEVDAKLKKYILDGLRRYNSVEPPTDIGIWIRPVSVVRNNNAVYNFGEVSTHSSRRNLFLYDGGDIEILSEEGQIDALNKFFNENDFLPGERSDCLRQIIEIVNEDTSVTF</sequence>
<evidence type="ECO:0000313" key="1">
    <source>
        <dbReference type="EMBL" id="SHG55969.1"/>
    </source>
</evidence>
<dbReference type="PROSITE" id="PS51257">
    <property type="entry name" value="PROKAR_LIPOPROTEIN"/>
    <property type="match status" value="1"/>
</dbReference>
<dbReference type="AlphaFoldDB" id="A0A1M5KTX3"/>
<reference evidence="1 2" key="1">
    <citation type="submission" date="2016-11" db="EMBL/GenBank/DDBJ databases">
        <authorList>
            <person name="Jaros S."/>
            <person name="Januszkiewicz K."/>
            <person name="Wedrychowicz H."/>
        </authorList>
    </citation>
    <scope>NUCLEOTIDE SEQUENCE [LARGE SCALE GENOMIC DNA]</scope>
    <source>
        <strain evidence="1 2">DSM 24574</strain>
    </source>
</reference>
<gene>
    <name evidence="1" type="ORF">SAMN04488109_0825</name>
</gene>
<organism evidence="1 2">
    <name type="scientific">Chryseolinea serpens</name>
    <dbReference type="NCBI Taxonomy" id="947013"/>
    <lineage>
        <taxon>Bacteria</taxon>
        <taxon>Pseudomonadati</taxon>
        <taxon>Bacteroidota</taxon>
        <taxon>Cytophagia</taxon>
        <taxon>Cytophagales</taxon>
        <taxon>Fulvivirgaceae</taxon>
        <taxon>Chryseolinea</taxon>
    </lineage>
</organism>
<keyword evidence="2" id="KW-1185">Reference proteome</keyword>
<proteinExistence type="predicted"/>
<protein>
    <submittedName>
        <fullName evidence="1">Uncharacterized protein</fullName>
    </submittedName>
</protein>